<comment type="caution">
    <text evidence="2">The sequence shown here is derived from an EMBL/GenBank/DDBJ whole genome shotgun (WGS) entry which is preliminary data.</text>
</comment>
<keyword evidence="1" id="KW-0472">Membrane</keyword>
<keyword evidence="1" id="KW-1133">Transmembrane helix</keyword>
<keyword evidence="3" id="KW-1185">Reference proteome</keyword>
<dbReference type="EMBL" id="JAPFFJ010000003">
    <property type="protein sequence ID" value="KAJ6431114.1"/>
    <property type="molecule type" value="Genomic_DNA"/>
</dbReference>
<gene>
    <name evidence="2" type="ORF">OIU84_018582</name>
</gene>
<protein>
    <submittedName>
        <fullName evidence="2">Uncharacterized protein</fullName>
    </submittedName>
</protein>
<evidence type="ECO:0000313" key="2">
    <source>
        <dbReference type="EMBL" id="KAJ6431114.1"/>
    </source>
</evidence>
<dbReference type="AlphaFoldDB" id="A0AAD6PIF0"/>
<evidence type="ECO:0000256" key="1">
    <source>
        <dbReference type="SAM" id="Phobius"/>
    </source>
</evidence>
<keyword evidence="1" id="KW-0812">Transmembrane</keyword>
<feature type="transmembrane region" description="Helical" evidence="1">
    <location>
        <begin position="91"/>
        <end position="111"/>
    </location>
</feature>
<reference evidence="2 3" key="1">
    <citation type="journal article" date="2023" name="Int. J. Mol. Sci.">
        <title>De Novo Assembly and Annotation of 11 Diverse Shrub Willow (Salix) Genomes Reveals Novel Gene Organization in Sex-Linked Regions.</title>
        <authorList>
            <person name="Hyden B."/>
            <person name="Feng K."/>
            <person name="Yates T.B."/>
            <person name="Jawdy S."/>
            <person name="Cereghino C."/>
            <person name="Smart L.B."/>
            <person name="Muchero W."/>
        </authorList>
    </citation>
    <scope>NUCLEOTIDE SEQUENCE [LARGE SCALE GENOMIC DNA]</scope>
    <source>
        <tissue evidence="2">Shoot tip</tissue>
    </source>
</reference>
<proteinExistence type="predicted"/>
<evidence type="ECO:0000313" key="3">
    <source>
        <dbReference type="Proteomes" id="UP001162972"/>
    </source>
</evidence>
<sequence length="123" mass="13698">MGFPKKPPAVDGGLDLDGSKRWVISGIPLRAPLKPISTNPVKKEINDGDDDATTTRMNRTTVLLLQQRLLVRKQEFLLDWPARRLPGSEKLLSSVIIAVLVLGSSSLLLTWKPFLFKGQTDRH</sequence>
<dbReference type="Proteomes" id="UP001162972">
    <property type="component" value="Chromosome 10"/>
</dbReference>
<accession>A0AAD6PIF0</accession>
<organism evidence="2 3">
    <name type="scientific">Salix udensis</name>
    <dbReference type="NCBI Taxonomy" id="889485"/>
    <lineage>
        <taxon>Eukaryota</taxon>
        <taxon>Viridiplantae</taxon>
        <taxon>Streptophyta</taxon>
        <taxon>Embryophyta</taxon>
        <taxon>Tracheophyta</taxon>
        <taxon>Spermatophyta</taxon>
        <taxon>Magnoliopsida</taxon>
        <taxon>eudicotyledons</taxon>
        <taxon>Gunneridae</taxon>
        <taxon>Pentapetalae</taxon>
        <taxon>rosids</taxon>
        <taxon>fabids</taxon>
        <taxon>Malpighiales</taxon>
        <taxon>Salicaceae</taxon>
        <taxon>Saliceae</taxon>
        <taxon>Salix</taxon>
    </lineage>
</organism>
<name>A0AAD6PIF0_9ROSI</name>